<dbReference type="GO" id="GO:0016757">
    <property type="term" value="F:glycosyltransferase activity"/>
    <property type="evidence" value="ECO:0007669"/>
    <property type="project" value="UniProtKB-UniRule"/>
</dbReference>
<dbReference type="AlphaFoldDB" id="A0AAW1RFL6"/>
<evidence type="ECO:0000313" key="10">
    <source>
        <dbReference type="EMBL" id="KAK9832378.1"/>
    </source>
</evidence>
<evidence type="ECO:0000256" key="5">
    <source>
        <dbReference type="ARBA" id="ARBA00022692"/>
    </source>
</evidence>
<keyword evidence="3 8" id="KW-0328">Glycosyltransferase</keyword>
<keyword evidence="5" id="KW-0812">Transmembrane</keyword>
<evidence type="ECO:0000256" key="6">
    <source>
        <dbReference type="ARBA" id="ARBA00022989"/>
    </source>
</evidence>
<evidence type="ECO:0000256" key="9">
    <source>
        <dbReference type="SAM" id="MobiDB-lite"/>
    </source>
</evidence>
<evidence type="ECO:0000256" key="8">
    <source>
        <dbReference type="RuleBase" id="RU366017"/>
    </source>
</evidence>
<dbReference type="Pfam" id="PF01697">
    <property type="entry name" value="Glyco_transf_92"/>
    <property type="match status" value="1"/>
</dbReference>
<dbReference type="PANTHER" id="PTHR21461">
    <property type="entry name" value="GLYCOSYLTRANSFERASE FAMILY 92 PROTEIN"/>
    <property type="match status" value="1"/>
</dbReference>
<sequence length="473" mass="53196">MPEPHTGSRATFQPQREPVKAASELSDSQVVYSEQQEGLNQPQHASIGHHLIAEADDGGSEVMPVDSVSIGHHLIVQADEGVGEVMHGEHRHLASAGPVEPEAGIQPATTQELPAHQGLHSPEQQSTTQPIRLVACAQLKNEVPYVIEWIEFHRLVGFTHLVIYDDFSEDSVSLLETLYREHGRDYISVERGQGLGEGNTMRRGLDAQHCTEKYKHLADWMINLDIDEFVWSPKYPNLQEFFRHEVPANNHILYMGATRFGWSGMRHRFTYSLQQVPDIGSGHSVELINPNGIQLLTTSHLHRAPDARLGEPEQLLKDSNADCVKWAKEIGEWSPCTNDYDNKFGKTFLRTAQAQSVWTHGGALGGEFYKIILRNGADLHTADCPSPTCEQADSRLLHIYHFRAPSIADLVKKDVEEFNMTQQEADRRFQVTDEAYEASTWIFNQIRDVALVAFGDKLAERIAPLLTHHHLHS</sequence>
<keyword evidence="7" id="KW-0472">Membrane</keyword>
<dbReference type="GO" id="GO:0016020">
    <property type="term" value="C:membrane"/>
    <property type="evidence" value="ECO:0007669"/>
    <property type="project" value="UniProtKB-SubCell"/>
</dbReference>
<evidence type="ECO:0000313" key="11">
    <source>
        <dbReference type="Proteomes" id="UP001438707"/>
    </source>
</evidence>
<feature type="compositionally biased region" description="Polar residues" evidence="9">
    <location>
        <begin position="25"/>
        <end position="39"/>
    </location>
</feature>
<keyword evidence="11" id="KW-1185">Reference proteome</keyword>
<dbReference type="Proteomes" id="UP001438707">
    <property type="component" value="Unassembled WGS sequence"/>
</dbReference>
<keyword evidence="6" id="KW-1133">Transmembrane helix</keyword>
<comment type="subcellular location">
    <subcellularLocation>
        <location evidence="1">Membrane</location>
        <topology evidence="1">Single-pass membrane protein</topology>
    </subcellularLocation>
</comment>
<accession>A0AAW1RFL6</accession>
<dbReference type="PANTHER" id="PTHR21461:SF69">
    <property type="entry name" value="GLYCOSYLTRANSFERASE FAMILY 92 PROTEIN"/>
    <property type="match status" value="1"/>
</dbReference>
<evidence type="ECO:0000256" key="4">
    <source>
        <dbReference type="ARBA" id="ARBA00022679"/>
    </source>
</evidence>
<comment type="caution">
    <text evidence="10">The sequence shown here is derived from an EMBL/GenBank/DDBJ whole genome shotgun (WGS) entry which is preliminary data.</text>
</comment>
<name>A0AAW1RFL6_9CHLO</name>
<comment type="similarity">
    <text evidence="2 8">Belongs to the glycosyltransferase 92 family.</text>
</comment>
<evidence type="ECO:0000256" key="2">
    <source>
        <dbReference type="ARBA" id="ARBA00007647"/>
    </source>
</evidence>
<evidence type="ECO:0000256" key="7">
    <source>
        <dbReference type="ARBA" id="ARBA00023136"/>
    </source>
</evidence>
<evidence type="ECO:0000256" key="1">
    <source>
        <dbReference type="ARBA" id="ARBA00004167"/>
    </source>
</evidence>
<keyword evidence="4 8" id="KW-0808">Transferase</keyword>
<dbReference type="InterPro" id="IPR008166">
    <property type="entry name" value="Glyco_transf_92"/>
</dbReference>
<reference evidence="10 11" key="1">
    <citation type="journal article" date="2024" name="Nat. Commun.">
        <title>Phylogenomics reveals the evolutionary origins of lichenization in chlorophyte algae.</title>
        <authorList>
            <person name="Puginier C."/>
            <person name="Libourel C."/>
            <person name="Otte J."/>
            <person name="Skaloud P."/>
            <person name="Haon M."/>
            <person name="Grisel S."/>
            <person name="Petersen M."/>
            <person name="Berrin J.G."/>
            <person name="Delaux P.M."/>
            <person name="Dal Grande F."/>
            <person name="Keller J."/>
        </authorList>
    </citation>
    <scope>NUCLEOTIDE SEQUENCE [LARGE SCALE GENOMIC DNA]</scope>
    <source>
        <strain evidence="10 11">SAG 2145</strain>
    </source>
</reference>
<dbReference type="GO" id="GO:0005737">
    <property type="term" value="C:cytoplasm"/>
    <property type="evidence" value="ECO:0007669"/>
    <property type="project" value="TreeGrafter"/>
</dbReference>
<feature type="region of interest" description="Disordered" evidence="9">
    <location>
        <begin position="1"/>
        <end position="39"/>
    </location>
</feature>
<organism evidence="10 11">
    <name type="scientific">Apatococcus lobatus</name>
    <dbReference type="NCBI Taxonomy" id="904363"/>
    <lineage>
        <taxon>Eukaryota</taxon>
        <taxon>Viridiplantae</taxon>
        <taxon>Chlorophyta</taxon>
        <taxon>core chlorophytes</taxon>
        <taxon>Trebouxiophyceae</taxon>
        <taxon>Chlorellales</taxon>
        <taxon>Chlorellaceae</taxon>
        <taxon>Apatococcus</taxon>
    </lineage>
</organism>
<gene>
    <name evidence="10" type="ORF">WJX74_008063</name>
</gene>
<dbReference type="EMBL" id="JALJOS010000012">
    <property type="protein sequence ID" value="KAK9832378.1"/>
    <property type="molecule type" value="Genomic_DNA"/>
</dbReference>
<proteinExistence type="inferred from homology"/>
<dbReference type="EC" id="2.4.1.-" evidence="8"/>
<evidence type="ECO:0000256" key="3">
    <source>
        <dbReference type="ARBA" id="ARBA00022676"/>
    </source>
</evidence>
<protein>
    <recommendedName>
        <fullName evidence="8">Glycosyltransferase family 92 protein</fullName>
        <ecNumber evidence="8">2.4.1.-</ecNumber>
    </recommendedName>
</protein>